<dbReference type="PANTHER" id="PTHR15090">
    <property type="entry name" value="SEQUESTOSOME 1-RELATED"/>
    <property type="match status" value="1"/>
</dbReference>
<dbReference type="GO" id="GO:0035973">
    <property type="term" value="P:aggrephagy"/>
    <property type="evidence" value="ECO:0007669"/>
    <property type="project" value="TreeGrafter"/>
</dbReference>
<dbReference type="InterPro" id="IPR000433">
    <property type="entry name" value="Znf_ZZ"/>
</dbReference>
<dbReference type="GO" id="GO:0070530">
    <property type="term" value="F:K63-linked polyubiquitin modification-dependent protein binding"/>
    <property type="evidence" value="ECO:0007669"/>
    <property type="project" value="TreeGrafter"/>
</dbReference>
<dbReference type="CDD" id="cd12213">
    <property type="entry name" value="ABD"/>
    <property type="match status" value="1"/>
</dbReference>
<sequence length="744" mass="83511">METFEESESCIQGEAEKYNLHLIYNYCKKSYYVHPEEMCESLIKSLIQNAFWLDHTVSCEDVNVSLRDGADRSLVAVEITEAGVEKLREQLRDFGSAELVLVAKDSSEIFAALNIKPHAGENNDKRALVGEETDSKMVTILKDQWEQLVASINDLSSLLHKQPSEEDSSVVHNGIVCDGCSLTNDGGKGGSKTCSKDGFIRGPRYKCLGCENFDLCSECEFKGVSIACHSISHTLVKIKRPGDLWQTPSGDLVHNHIICDGCNPYRVTTRNTDTSTVDGYIKGPRFKCTKCFNYDLCIKCKENNVSTWFHKQSHPMVEVKAHPESPTLSNNDLVHNGIYCNSCQNFMNPSKWNTKTCSSKGFIKGPRYKCLTCQNFDLCSVCHEKGISIENHRESHNMVCFGVPDTSNLYHPPSRSPSPSNRFPAGVHKNNTTGNKNLTIEIPPEQSDVYEVLLKMQNEGTLASVVHEAEDYQRIIKRFDTSASEIFERLGRYEELLLMLPDGNYDKLKSLIEEHLKCNNKAPISPADSAMKSPSSSEILVEVCDIDYVVTFKLTNHTDEVLPDNMKLLLNYFPDDGEALKYCIFMGPHKIAPDESKLLNLNHHGSIKRLFAEGKYQLDLLDQNDILLYTTKLTNEAKVSMKPLTRETVDGCLLDFEVVDGLVNSMEKLSASSKFSADTLARDEGHGTDTNCDEKGNSIFKDDEDDDEDDDDDDDSNSTFNKYFLPSINDEEYDLLSDSDIEVV</sequence>
<dbReference type="eggNOG" id="KOG4582">
    <property type="taxonomic scope" value="Eukaryota"/>
</dbReference>
<feature type="compositionally biased region" description="Basic and acidic residues" evidence="5">
    <location>
        <begin position="681"/>
        <end position="696"/>
    </location>
</feature>
<feature type="domain" description="ZZ-type" evidence="6">
    <location>
        <begin position="350"/>
        <end position="406"/>
    </location>
</feature>
<dbReference type="STRING" id="931890.I6NDE5"/>
<organism evidence="7 8">
    <name type="scientific">Eremothecium cymbalariae (strain CBS 270.75 / DBVPG 7215 / KCTC 17166 / NRRL Y-17582)</name>
    <name type="common">Yeast</name>
    <dbReference type="NCBI Taxonomy" id="931890"/>
    <lineage>
        <taxon>Eukaryota</taxon>
        <taxon>Fungi</taxon>
        <taxon>Dikarya</taxon>
        <taxon>Ascomycota</taxon>
        <taxon>Saccharomycotina</taxon>
        <taxon>Saccharomycetes</taxon>
        <taxon>Saccharomycetales</taxon>
        <taxon>Saccharomycetaceae</taxon>
        <taxon>Eremothecium</taxon>
    </lineage>
</organism>
<gene>
    <name evidence="7" type="ordered locus">Ecym_5328</name>
</gene>
<dbReference type="KEGG" id="erc:Ecym_5328"/>
<feature type="domain" description="ZZ-type" evidence="6">
    <location>
        <begin position="186"/>
        <end position="243"/>
    </location>
</feature>
<keyword evidence="3" id="KW-0862">Zinc</keyword>
<dbReference type="RefSeq" id="XP_003646904.1">
    <property type="nucleotide sequence ID" value="XM_003646856.1"/>
</dbReference>
<evidence type="ECO:0000256" key="3">
    <source>
        <dbReference type="ARBA" id="ARBA00022833"/>
    </source>
</evidence>
<accession>I6NDE5</accession>
<dbReference type="Gene3D" id="3.30.60.90">
    <property type="match status" value="3"/>
</dbReference>
<dbReference type="SMART" id="SM00291">
    <property type="entry name" value="ZnF_ZZ"/>
    <property type="match status" value="3"/>
</dbReference>
<dbReference type="Pfam" id="PF12744">
    <property type="entry name" value="ATG19"/>
    <property type="match status" value="1"/>
</dbReference>
<evidence type="ECO:0000313" key="8">
    <source>
        <dbReference type="Proteomes" id="UP000006790"/>
    </source>
</evidence>
<keyword evidence="1" id="KW-0479">Metal-binding</keyword>
<dbReference type="InParanoid" id="I6NDE5"/>
<dbReference type="GO" id="GO:0044753">
    <property type="term" value="C:amphisome"/>
    <property type="evidence" value="ECO:0007669"/>
    <property type="project" value="TreeGrafter"/>
</dbReference>
<keyword evidence="8" id="KW-1185">Reference proteome</keyword>
<dbReference type="Pfam" id="PF00569">
    <property type="entry name" value="ZZ"/>
    <property type="match status" value="3"/>
</dbReference>
<dbReference type="SUPFAM" id="SSF57850">
    <property type="entry name" value="RING/U-box"/>
    <property type="match status" value="3"/>
</dbReference>
<evidence type="ECO:0000256" key="5">
    <source>
        <dbReference type="SAM" id="MobiDB-lite"/>
    </source>
</evidence>
<dbReference type="EMBL" id="CP002501">
    <property type="protein sequence ID" value="AET40087.1"/>
    <property type="molecule type" value="Genomic_DNA"/>
</dbReference>
<dbReference type="PROSITE" id="PS50135">
    <property type="entry name" value="ZF_ZZ_2"/>
    <property type="match status" value="2"/>
</dbReference>
<dbReference type="InterPro" id="IPR043145">
    <property type="entry name" value="Znf_ZZ_sf"/>
</dbReference>
<dbReference type="GO" id="GO:0008270">
    <property type="term" value="F:zinc ion binding"/>
    <property type="evidence" value="ECO:0007669"/>
    <property type="project" value="UniProtKB-KW"/>
</dbReference>
<dbReference type="GO" id="GO:0005080">
    <property type="term" value="F:protein kinase C binding"/>
    <property type="evidence" value="ECO:0007669"/>
    <property type="project" value="TreeGrafter"/>
</dbReference>
<evidence type="ECO:0000313" key="7">
    <source>
        <dbReference type="EMBL" id="AET40087.1"/>
    </source>
</evidence>
<protein>
    <recommendedName>
        <fullName evidence="6">ZZ-type domain-containing protein</fullName>
    </recommendedName>
</protein>
<dbReference type="GO" id="GO:0000423">
    <property type="term" value="P:mitophagy"/>
    <property type="evidence" value="ECO:0007669"/>
    <property type="project" value="TreeGrafter"/>
</dbReference>
<dbReference type="Proteomes" id="UP000006790">
    <property type="component" value="Chromosome 5"/>
</dbReference>
<evidence type="ECO:0000256" key="1">
    <source>
        <dbReference type="ARBA" id="ARBA00022723"/>
    </source>
</evidence>
<dbReference type="GO" id="GO:0016235">
    <property type="term" value="C:aggresome"/>
    <property type="evidence" value="ECO:0007669"/>
    <property type="project" value="TreeGrafter"/>
</dbReference>
<dbReference type="InterPro" id="IPR024543">
    <property type="entry name" value="Atg19/Atg34_C"/>
</dbReference>
<evidence type="ECO:0000259" key="6">
    <source>
        <dbReference type="PROSITE" id="PS50135"/>
    </source>
</evidence>
<reference evidence="7 8" key="1">
    <citation type="journal article" date="2011" name="G3 (Bethesda)">
        <title>Genome evolution in the Eremothecium clade of the Saccharomyces complex revealed by comparative genomics.</title>
        <authorList>
            <person name="Wendland J."/>
            <person name="Walther A."/>
        </authorList>
    </citation>
    <scope>NUCLEOTIDE SEQUENCE [LARGE SCALE GENOMIC DNA]</scope>
    <source>
        <strain evidence="8">CBS 270.75 / DBVPG 7215 / KCTC 17166 / NRRL Y-17582</strain>
    </source>
</reference>
<feature type="region of interest" description="Disordered" evidence="5">
    <location>
        <begin position="681"/>
        <end position="722"/>
    </location>
</feature>
<dbReference type="OrthoDB" id="661148at2759"/>
<proteinExistence type="predicted"/>
<evidence type="ECO:0000256" key="4">
    <source>
        <dbReference type="PROSITE-ProRule" id="PRU00228"/>
    </source>
</evidence>
<dbReference type="GeneID" id="11468402"/>
<feature type="compositionally biased region" description="Acidic residues" evidence="5">
    <location>
        <begin position="702"/>
        <end position="716"/>
    </location>
</feature>
<dbReference type="Gene3D" id="2.60.40.2830">
    <property type="match status" value="1"/>
</dbReference>
<dbReference type="InterPro" id="IPR052260">
    <property type="entry name" value="Autophagy_Rcpt_SigReg"/>
</dbReference>
<dbReference type="HOGENOM" id="CLU_373388_0_0_1"/>
<name>I6NDE5_ERECY</name>
<dbReference type="AlphaFoldDB" id="I6NDE5"/>
<dbReference type="CDD" id="cd02340">
    <property type="entry name" value="ZZ_NBR1_like"/>
    <property type="match status" value="1"/>
</dbReference>
<dbReference type="GO" id="GO:0007032">
    <property type="term" value="P:endosome organization"/>
    <property type="evidence" value="ECO:0007669"/>
    <property type="project" value="TreeGrafter"/>
</dbReference>
<dbReference type="PANTHER" id="PTHR15090:SF0">
    <property type="entry name" value="SEQUESTOSOME-1"/>
    <property type="match status" value="1"/>
</dbReference>
<evidence type="ECO:0000256" key="2">
    <source>
        <dbReference type="ARBA" id="ARBA00022771"/>
    </source>
</evidence>
<keyword evidence="2 4" id="KW-0863">Zinc-finger</keyword>